<comment type="similarity">
    <text evidence="1">Belongs to the phosphatase 2A regulatory subunit B56 family.</text>
</comment>
<organism evidence="2 3">
    <name type="scientific">Characodon lateralis</name>
    <dbReference type="NCBI Taxonomy" id="208331"/>
    <lineage>
        <taxon>Eukaryota</taxon>
        <taxon>Metazoa</taxon>
        <taxon>Chordata</taxon>
        <taxon>Craniata</taxon>
        <taxon>Vertebrata</taxon>
        <taxon>Euteleostomi</taxon>
        <taxon>Actinopterygii</taxon>
        <taxon>Neopterygii</taxon>
        <taxon>Teleostei</taxon>
        <taxon>Neoteleostei</taxon>
        <taxon>Acanthomorphata</taxon>
        <taxon>Ovalentaria</taxon>
        <taxon>Atherinomorphae</taxon>
        <taxon>Cyprinodontiformes</taxon>
        <taxon>Goodeidae</taxon>
        <taxon>Characodon</taxon>
    </lineage>
</organism>
<dbReference type="Gene3D" id="1.25.10.10">
    <property type="entry name" value="Leucine-rich Repeat Variant"/>
    <property type="match status" value="1"/>
</dbReference>
<name>A0ABU7EJU9_9TELE</name>
<dbReference type="PANTHER" id="PTHR10257">
    <property type="entry name" value="SERINE/THREONINE PROTEIN PHOSPHATASE 2A PP2A REGULATORY SUBUNIT B"/>
    <property type="match status" value="1"/>
</dbReference>
<evidence type="ECO:0000313" key="2">
    <source>
        <dbReference type="EMBL" id="MED6287513.1"/>
    </source>
</evidence>
<dbReference type="EMBL" id="JAHUTJ010058804">
    <property type="protein sequence ID" value="MED6287513.1"/>
    <property type="molecule type" value="Genomic_DNA"/>
</dbReference>
<dbReference type="Proteomes" id="UP001352852">
    <property type="component" value="Unassembled WGS sequence"/>
</dbReference>
<accession>A0ABU7EJU9</accession>
<dbReference type="InterPro" id="IPR016024">
    <property type="entry name" value="ARM-type_fold"/>
</dbReference>
<dbReference type="SUPFAM" id="SSF48371">
    <property type="entry name" value="ARM repeat"/>
    <property type="match status" value="1"/>
</dbReference>
<protein>
    <submittedName>
        <fullName evidence="2">Serine/threonine-protein phosphatase 2A 56 kDa regulatory subunit alpha isoform</fullName>
    </submittedName>
</protein>
<dbReference type="PANTHER" id="PTHR10257:SF6">
    <property type="entry name" value="SERINE_THREONINE-PROTEIN PHOSPHATASE 2A 56 KDA REGULATORY SUBUNIT ALPHA ISOFORM"/>
    <property type="match status" value="1"/>
</dbReference>
<gene>
    <name evidence="2" type="primary">PPP2R5A_2</name>
    <name evidence="2" type="ORF">CHARACLAT_017135</name>
</gene>
<comment type="caution">
    <text evidence="2">The sequence shown here is derived from an EMBL/GenBank/DDBJ whole genome shotgun (WGS) entry which is preliminary data.</text>
</comment>
<dbReference type="Pfam" id="PF01603">
    <property type="entry name" value="B56"/>
    <property type="match status" value="1"/>
</dbReference>
<dbReference type="InterPro" id="IPR002554">
    <property type="entry name" value="PP2A_B56"/>
</dbReference>
<evidence type="ECO:0000313" key="3">
    <source>
        <dbReference type="Proteomes" id="UP001352852"/>
    </source>
</evidence>
<reference evidence="2 3" key="1">
    <citation type="submission" date="2021-06" db="EMBL/GenBank/DDBJ databases">
        <authorList>
            <person name="Palmer J.M."/>
        </authorList>
    </citation>
    <scope>NUCLEOTIDE SEQUENCE [LARGE SCALE GENOMIC DNA]</scope>
    <source>
        <strain evidence="2 3">CL_MEX2019</strain>
        <tissue evidence="2">Muscle</tissue>
    </source>
</reference>
<dbReference type="InterPro" id="IPR011989">
    <property type="entry name" value="ARM-like"/>
</dbReference>
<proteinExistence type="inferred from homology"/>
<evidence type="ECO:0000256" key="1">
    <source>
        <dbReference type="ARBA" id="ARBA00009745"/>
    </source>
</evidence>
<sequence length="176" mass="20586">APSTEQQELFTQKLQQCCTLFDFLDSVMDLKSKEVKRATLNELVDYVSTNRGVLVETAYPEITNMISTNIFRALPPSDNPDFDPEEDEPTLEAAWPHIQLVYEFLLRFLENPDFQPSIAKRYIDQKFVLQEKRRRVWSGTVRKALINFNYHKTELFQRDVLEPGEPEVCKEAEKPE</sequence>
<keyword evidence="3" id="KW-1185">Reference proteome</keyword>
<feature type="non-terminal residue" evidence="2">
    <location>
        <position position="1"/>
    </location>
</feature>